<dbReference type="InterPro" id="IPR000719">
    <property type="entry name" value="Prot_kinase_dom"/>
</dbReference>
<evidence type="ECO:0000259" key="10">
    <source>
        <dbReference type="PROSITE" id="PS50011"/>
    </source>
</evidence>
<dbReference type="Pfam" id="PF00069">
    <property type="entry name" value="Pkinase"/>
    <property type="match status" value="1"/>
</dbReference>
<dbReference type="RefSeq" id="XP_004035772.1">
    <property type="nucleotide sequence ID" value="XM_004035724.1"/>
</dbReference>
<dbReference type="Gene3D" id="1.10.510.10">
    <property type="entry name" value="Transferase(Phosphotransferase) domain 1"/>
    <property type="match status" value="1"/>
</dbReference>
<dbReference type="OrthoDB" id="310923at2759"/>
<keyword evidence="7" id="KW-0067">ATP-binding</keyword>
<dbReference type="SUPFAM" id="SSF56112">
    <property type="entry name" value="Protein kinase-like (PK-like)"/>
    <property type="match status" value="1"/>
</dbReference>
<comment type="catalytic activity">
    <reaction evidence="8">
        <text>L-threonyl-[protein] + ATP = O-phospho-L-threonyl-[protein] + ADP + H(+)</text>
        <dbReference type="Rhea" id="RHEA:46608"/>
        <dbReference type="Rhea" id="RHEA-COMP:11060"/>
        <dbReference type="Rhea" id="RHEA-COMP:11605"/>
        <dbReference type="ChEBI" id="CHEBI:15378"/>
        <dbReference type="ChEBI" id="CHEBI:30013"/>
        <dbReference type="ChEBI" id="CHEBI:30616"/>
        <dbReference type="ChEBI" id="CHEBI:61977"/>
        <dbReference type="ChEBI" id="CHEBI:456216"/>
        <dbReference type="EC" id="2.7.11.1"/>
    </reaction>
</comment>
<sequence>MKIIDKSRVQRDDSIESLKKEISILMIISHKNIVKLIEVLASRTKIYLVLEFMKGGELWDIIKDKGKINEDEMRNIFRQILLAIEYCKSKNIAHRDLKPENILIDEFGTIKVSDFGLSSLYEDSTQIQNLLHTTCGTINYLAPEVIQNMGYDGHRADIWSLGIILYFCVAGRLPFEDDNVSKLLEKIVSSNYDMPKSFSKNLQDMIKLILNNNPKKRVTLEQIKNHSWFREITAFELMTFLTGSFINRIFDVQFQKRINNLIQLKFIIFIQIDNIILNAGLK</sequence>
<dbReference type="GeneID" id="14908446"/>
<evidence type="ECO:0000256" key="8">
    <source>
        <dbReference type="ARBA" id="ARBA00047899"/>
    </source>
</evidence>
<proteinExistence type="predicted"/>
<dbReference type="EMBL" id="GL983731">
    <property type="protein sequence ID" value="EGR32286.1"/>
    <property type="molecule type" value="Genomic_DNA"/>
</dbReference>
<keyword evidence="6" id="KW-0418">Kinase</keyword>
<protein>
    <recommendedName>
        <fullName evidence="2">non-specific serine/threonine protein kinase</fullName>
        <ecNumber evidence="2">2.7.11.1</ecNumber>
    </recommendedName>
</protein>
<dbReference type="eggNOG" id="KOG0583">
    <property type="taxonomic scope" value="Eukaryota"/>
</dbReference>
<dbReference type="GO" id="GO:0005524">
    <property type="term" value="F:ATP binding"/>
    <property type="evidence" value="ECO:0007669"/>
    <property type="project" value="UniProtKB-KW"/>
</dbReference>
<evidence type="ECO:0000256" key="7">
    <source>
        <dbReference type="ARBA" id="ARBA00022840"/>
    </source>
</evidence>
<feature type="domain" description="Protein kinase" evidence="10">
    <location>
        <begin position="1"/>
        <end position="229"/>
    </location>
</feature>
<dbReference type="InterPro" id="IPR008271">
    <property type="entry name" value="Ser/Thr_kinase_AS"/>
</dbReference>
<reference evidence="11 12" key="1">
    <citation type="submission" date="2011-07" db="EMBL/GenBank/DDBJ databases">
        <authorList>
            <person name="Coyne R."/>
            <person name="Brami D."/>
            <person name="Johnson J."/>
            <person name="Hostetler J."/>
            <person name="Hannick L."/>
            <person name="Clark T."/>
            <person name="Cassidy-Hanley D."/>
            <person name="Inman J."/>
        </authorList>
    </citation>
    <scope>NUCLEOTIDE SEQUENCE [LARGE SCALE GENOMIC DNA]</scope>
    <source>
        <strain evidence="11 12">G5</strain>
    </source>
</reference>
<dbReference type="PANTHER" id="PTHR43895:SF32">
    <property type="entry name" value="SERINE_THREONINE-PROTEIN KINASE CHK1"/>
    <property type="match status" value="1"/>
</dbReference>
<dbReference type="Proteomes" id="UP000008983">
    <property type="component" value="Unassembled WGS sequence"/>
</dbReference>
<dbReference type="STRING" id="857967.G0QR69"/>
<keyword evidence="3" id="KW-0723">Serine/threonine-protein kinase</keyword>
<gene>
    <name evidence="11" type="ORF">IMG5_089700</name>
</gene>
<evidence type="ECO:0000256" key="4">
    <source>
        <dbReference type="ARBA" id="ARBA00022679"/>
    </source>
</evidence>
<evidence type="ECO:0000313" key="12">
    <source>
        <dbReference type="Proteomes" id="UP000008983"/>
    </source>
</evidence>
<dbReference type="InterPro" id="IPR011009">
    <property type="entry name" value="Kinase-like_dom_sf"/>
</dbReference>
<evidence type="ECO:0000256" key="1">
    <source>
        <dbReference type="ARBA" id="ARBA00011245"/>
    </source>
</evidence>
<dbReference type="SMART" id="SM00220">
    <property type="entry name" value="S_TKc"/>
    <property type="match status" value="1"/>
</dbReference>
<keyword evidence="5" id="KW-0547">Nucleotide-binding</keyword>
<dbReference type="PROSITE" id="PS50011">
    <property type="entry name" value="PROTEIN_KINASE_DOM"/>
    <property type="match status" value="1"/>
</dbReference>
<keyword evidence="4" id="KW-0808">Transferase</keyword>
<dbReference type="PROSITE" id="PS00108">
    <property type="entry name" value="PROTEIN_KINASE_ST"/>
    <property type="match status" value="1"/>
</dbReference>
<dbReference type="EC" id="2.7.11.1" evidence="2"/>
<evidence type="ECO:0000256" key="2">
    <source>
        <dbReference type="ARBA" id="ARBA00012513"/>
    </source>
</evidence>
<dbReference type="GO" id="GO:0004674">
    <property type="term" value="F:protein serine/threonine kinase activity"/>
    <property type="evidence" value="ECO:0007669"/>
    <property type="project" value="UniProtKB-KW"/>
</dbReference>
<dbReference type="FunFam" id="1.10.510.10:FF:000571">
    <property type="entry name" value="Maternal embryonic leucine zipper kinase"/>
    <property type="match status" value="1"/>
</dbReference>
<comment type="catalytic activity">
    <reaction evidence="9">
        <text>L-seryl-[protein] + ATP = O-phospho-L-seryl-[protein] + ADP + H(+)</text>
        <dbReference type="Rhea" id="RHEA:17989"/>
        <dbReference type="Rhea" id="RHEA-COMP:9863"/>
        <dbReference type="Rhea" id="RHEA-COMP:11604"/>
        <dbReference type="ChEBI" id="CHEBI:15378"/>
        <dbReference type="ChEBI" id="CHEBI:29999"/>
        <dbReference type="ChEBI" id="CHEBI:30616"/>
        <dbReference type="ChEBI" id="CHEBI:83421"/>
        <dbReference type="ChEBI" id="CHEBI:456216"/>
        <dbReference type="EC" id="2.7.11.1"/>
    </reaction>
</comment>
<evidence type="ECO:0000256" key="3">
    <source>
        <dbReference type="ARBA" id="ARBA00022527"/>
    </source>
</evidence>
<organism evidence="11 12">
    <name type="scientific">Ichthyophthirius multifiliis</name>
    <name type="common">White spot disease agent</name>
    <name type="synonym">Ich</name>
    <dbReference type="NCBI Taxonomy" id="5932"/>
    <lineage>
        <taxon>Eukaryota</taxon>
        <taxon>Sar</taxon>
        <taxon>Alveolata</taxon>
        <taxon>Ciliophora</taxon>
        <taxon>Intramacronucleata</taxon>
        <taxon>Oligohymenophorea</taxon>
        <taxon>Hymenostomatida</taxon>
        <taxon>Ophryoglenina</taxon>
        <taxon>Ichthyophthirius</taxon>
    </lineage>
</organism>
<dbReference type="GO" id="GO:0007165">
    <property type="term" value="P:signal transduction"/>
    <property type="evidence" value="ECO:0007669"/>
    <property type="project" value="TreeGrafter"/>
</dbReference>
<dbReference type="CDD" id="cd14003">
    <property type="entry name" value="STKc_AMPK-like"/>
    <property type="match status" value="1"/>
</dbReference>
<dbReference type="AlphaFoldDB" id="G0QR69"/>
<evidence type="ECO:0000256" key="9">
    <source>
        <dbReference type="ARBA" id="ARBA00048679"/>
    </source>
</evidence>
<evidence type="ECO:0000256" key="5">
    <source>
        <dbReference type="ARBA" id="ARBA00022741"/>
    </source>
</evidence>
<name>G0QR69_ICHMU</name>
<evidence type="ECO:0000256" key="6">
    <source>
        <dbReference type="ARBA" id="ARBA00022777"/>
    </source>
</evidence>
<dbReference type="OMA" id="EWIQHYG"/>
<keyword evidence="12" id="KW-1185">Reference proteome</keyword>
<evidence type="ECO:0000313" key="11">
    <source>
        <dbReference type="EMBL" id="EGR32286.1"/>
    </source>
</evidence>
<comment type="subunit">
    <text evidence="1">Monomer.</text>
</comment>
<dbReference type="PANTHER" id="PTHR43895">
    <property type="entry name" value="CALCIUM/CALMODULIN-DEPENDENT PROTEIN KINASE KINASE-RELATED"/>
    <property type="match status" value="1"/>
</dbReference>
<accession>G0QR69</accession>
<dbReference type="InParanoid" id="G0QR69"/>